<dbReference type="RefSeq" id="XP_056583219.1">
    <property type="nucleotide sequence ID" value="XM_056719084.1"/>
</dbReference>
<organism evidence="1 2">
    <name type="scientific">Penicillium concentricum</name>
    <dbReference type="NCBI Taxonomy" id="293559"/>
    <lineage>
        <taxon>Eukaryota</taxon>
        <taxon>Fungi</taxon>
        <taxon>Dikarya</taxon>
        <taxon>Ascomycota</taxon>
        <taxon>Pezizomycotina</taxon>
        <taxon>Eurotiomycetes</taxon>
        <taxon>Eurotiomycetidae</taxon>
        <taxon>Eurotiales</taxon>
        <taxon>Aspergillaceae</taxon>
        <taxon>Penicillium</taxon>
    </lineage>
</organism>
<reference evidence="1" key="2">
    <citation type="journal article" date="2023" name="IMA Fungus">
        <title>Comparative genomic study of the Penicillium genus elucidates a diverse pangenome and 15 lateral gene transfer events.</title>
        <authorList>
            <person name="Petersen C."/>
            <person name="Sorensen T."/>
            <person name="Nielsen M.R."/>
            <person name="Sondergaard T.E."/>
            <person name="Sorensen J.L."/>
            <person name="Fitzpatrick D.A."/>
            <person name="Frisvad J.C."/>
            <person name="Nielsen K.L."/>
        </authorList>
    </citation>
    <scope>NUCLEOTIDE SEQUENCE</scope>
    <source>
        <strain evidence="1">IBT 3081</strain>
    </source>
</reference>
<name>A0A9W9SVT8_9EURO</name>
<dbReference type="AlphaFoldDB" id="A0A9W9SVT8"/>
<keyword evidence="2" id="KW-1185">Reference proteome</keyword>
<evidence type="ECO:0000313" key="2">
    <source>
        <dbReference type="Proteomes" id="UP001147752"/>
    </source>
</evidence>
<dbReference type="Proteomes" id="UP001147752">
    <property type="component" value="Unassembled WGS sequence"/>
</dbReference>
<proteinExistence type="predicted"/>
<gene>
    <name evidence="1" type="ORF">N7517_001354</name>
</gene>
<dbReference type="EMBL" id="JAPZBT010000001">
    <property type="protein sequence ID" value="KAJ5383443.1"/>
    <property type="molecule type" value="Genomic_DNA"/>
</dbReference>
<accession>A0A9W9SVT8</accession>
<dbReference type="GeneID" id="81458267"/>
<protein>
    <submittedName>
        <fullName evidence="1">Uncharacterized protein</fullName>
    </submittedName>
</protein>
<evidence type="ECO:0000313" key="1">
    <source>
        <dbReference type="EMBL" id="KAJ5383443.1"/>
    </source>
</evidence>
<sequence>MITRHALDRSGLQGDKFRAEAVLPAGVQSEDMRIVMPNGWRDRVCFTSSGEDVLAFQTKARL</sequence>
<reference evidence="1" key="1">
    <citation type="submission" date="2022-12" db="EMBL/GenBank/DDBJ databases">
        <authorList>
            <person name="Petersen C."/>
        </authorList>
    </citation>
    <scope>NUCLEOTIDE SEQUENCE</scope>
    <source>
        <strain evidence="1">IBT 3081</strain>
    </source>
</reference>
<comment type="caution">
    <text evidence="1">The sequence shown here is derived from an EMBL/GenBank/DDBJ whole genome shotgun (WGS) entry which is preliminary data.</text>
</comment>